<keyword evidence="7" id="KW-1185">Reference proteome</keyword>
<dbReference type="SUPFAM" id="SSF48008">
    <property type="entry name" value="GntR ligand-binding domain-like"/>
    <property type="match status" value="1"/>
</dbReference>
<evidence type="ECO:0000313" key="6">
    <source>
        <dbReference type="EMBL" id="PLV22386.1"/>
    </source>
</evidence>
<organism evidence="5 8">
    <name type="scientific">Pseudomonas guariconensis</name>
    <dbReference type="NCBI Taxonomy" id="1288410"/>
    <lineage>
        <taxon>Bacteria</taxon>
        <taxon>Pseudomonadati</taxon>
        <taxon>Pseudomonadota</taxon>
        <taxon>Gammaproteobacteria</taxon>
        <taxon>Pseudomonadales</taxon>
        <taxon>Pseudomonadaceae</taxon>
        <taxon>Pseudomonas</taxon>
    </lineage>
</organism>
<protein>
    <submittedName>
        <fullName evidence="5">FCD domain-containing protein</fullName>
    </submittedName>
</protein>
<sequence>MGSVILRVYANNTWTIMFEIDELAAFEYRLVIEMAAAALAAQRRSVRDLERMARKLDDLLGAQISTEFERSDLNFREAMGVASGNRYLLDAISSFNTQHASTTIETQQHIIEYQAIYQAISSSDIEFARAAVHQQLIKWHNRSKDLSQ</sequence>
<dbReference type="EMBL" id="PJCP01000019">
    <property type="protein sequence ID" value="PLV22386.1"/>
    <property type="molecule type" value="Genomic_DNA"/>
</dbReference>
<evidence type="ECO:0000313" key="8">
    <source>
        <dbReference type="Proteomes" id="UP000234878"/>
    </source>
</evidence>
<dbReference type="SMART" id="SM00895">
    <property type="entry name" value="FCD"/>
    <property type="match status" value="1"/>
</dbReference>
<dbReference type="EMBL" id="PJCQ01000019">
    <property type="protein sequence ID" value="PLV17534.1"/>
    <property type="molecule type" value="Genomic_DNA"/>
</dbReference>
<evidence type="ECO:0000256" key="1">
    <source>
        <dbReference type="ARBA" id="ARBA00023015"/>
    </source>
</evidence>
<dbReference type="Proteomes" id="UP000234878">
    <property type="component" value="Unassembled WGS sequence"/>
</dbReference>
<gene>
    <name evidence="5" type="ORF">CXG49_18785</name>
    <name evidence="6" type="ORF">CXG53_20270</name>
</gene>
<name>A0AAX0VTA5_9PSED</name>
<evidence type="ECO:0000256" key="2">
    <source>
        <dbReference type="ARBA" id="ARBA00023125"/>
    </source>
</evidence>
<evidence type="ECO:0000313" key="7">
    <source>
        <dbReference type="Proteomes" id="UP000234839"/>
    </source>
</evidence>
<feature type="domain" description="GntR C-terminal" evidence="4">
    <location>
        <begin position="24"/>
        <end position="138"/>
    </location>
</feature>
<evidence type="ECO:0000313" key="5">
    <source>
        <dbReference type="EMBL" id="PLV17534.1"/>
    </source>
</evidence>
<evidence type="ECO:0000259" key="4">
    <source>
        <dbReference type="SMART" id="SM00895"/>
    </source>
</evidence>
<dbReference type="Gene3D" id="1.20.120.530">
    <property type="entry name" value="GntR ligand-binding domain-like"/>
    <property type="match status" value="1"/>
</dbReference>
<dbReference type="Proteomes" id="UP000234839">
    <property type="component" value="Unassembled WGS sequence"/>
</dbReference>
<dbReference type="GO" id="GO:0003677">
    <property type="term" value="F:DNA binding"/>
    <property type="evidence" value="ECO:0007669"/>
    <property type="project" value="UniProtKB-KW"/>
</dbReference>
<keyword evidence="2" id="KW-0238">DNA-binding</keyword>
<dbReference type="Pfam" id="PF07729">
    <property type="entry name" value="FCD"/>
    <property type="match status" value="1"/>
</dbReference>
<accession>A0AAX0VTA5</accession>
<reference evidence="7 8" key="1">
    <citation type="submission" date="2017-12" db="EMBL/GenBank/DDBJ databases">
        <title>Detection of the carbapenemase gene blaVIM-5 in members of the Pseudomonas putida group isolated from polluted Nigerian wetlands.</title>
        <authorList>
            <person name="Adelowo O."/>
            <person name="Vollmers J."/>
            <person name="Maeusezahl I."/>
            <person name="Kaster A.-K."/>
            <person name="Mueller J.A."/>
        </authorList>
    </citation>
    <scope>NUCLEOTIDE SEQUENCE [LARGE SCALE GENOMIC DNA]</scope>
    <source>
        <strain evidence="6 7">MR119</strain>
        <strain evidence="5 8">MR144</strain>
    </source>
</reference>
<keyword evidence="1" id="KW-0805">Transcription regulation</keyword>
<keyword evidence="3" id="KW-0804">Transcription</keyword>
<proteinExistence type="predicted"/>
<dbReference type="InterPro" id="IPR008920">
    <property type="entry name" value="TF_FadR/GntR_C"/>
</dbReference>
<dbReference type="AlphaFoldDB" id="A0AAX0VTA5"/>
<comment type="caution">
    <text evidence="5">The sequence shown here is derived from an EMBL/GenBank/DDBJ whole genome shotgun (WGS) entry which is preliminary data.</text>
</comment>
<dbReference type="InterPro" id="IPR011711">
    <property type="entry name" value="GntR_C"/>
</dbReference>
<evidence type="ECO:0000256" key="3">
    <source>
        <dbReference type="ARBA" id="ARBA00023163"/>
    </source>
</evidence>